<dbReference type="Pfam" id="PF00560">
    <property type="entry name" value="LRR_1"/>
    <property type="match status" value="2"/>
</dbReference>
<dbReference type="SUPFAM" id="SSF52058">
    <property type="entry name" value="L domain-like"/>
    <property type="match status" value="1"/>
</dbReference>
<reference evidence="2 3" key="1">
    <citation type="submission" date="2024-02" db="EMBL/GenBank/DDBJ databases">
        <authorList>
            <person name="Vignale AGUSTIN F."/>
            <person name="Sosa J E."/>
            <person name="Modenutti C."/>
        </authorList>
    </citation>
    <scope>NUCLEOTIDE SEQUENCE [LARGE SCALE GENOMIC DNA]</scope>
</reference>
<sequence>MGATYWKFNADSCKVEMVGMTPQAPKESEGDVVCADCNFNNTLCHIVKIVLKRYSLPGVLPPELVKLPNLREIDFAYNYLSGTIPLEWASTQLTFISVLANRLSGEIPKELGEITSLTYLNLEANQFLGTVPSELGKLVNLDTLHSLLRRKYIQSFLVMADGNKVESSFFNLRRELKSGFSLNILNVIVLIA</sequence>
<comment type="subcellular location">
    <subcellularLocation>
        <location evidence="1">Membrane</location>
        <topology evidence="1">Single-pass type I membrane protein</topology>
    </subcellularLocation>
</comment>
<dbReference type="FunFam" id="3.80.10.10:FF:000452">
    <property type="entry name" value="Probable LRR receptor-like serine/threonine-protein kinase RFK1"/>
    <property type="match status" value="1"/>
</dbReference>
<dbReference type="InterPro" id="IPR001611">
    <property type="entry name" value="Leu-rich_rpt"/>
</dbReference>
<evidence type="ECO:0000313" key="2">
    <source>
        <dbReference type="EMBL" id="CAK9148062.1"/>
    </source>
</evidence>
<proteinExistence type="predicted"/>
<dbReference type="Gene3D" id="3.80.10.10">
    <property type="entry name" value="Ribonuclease Inhibitor"/>
    <property type="match status" value="1"/>
</dbReference>
<evidence type="ECO:0000313" key="3">
    <source>
        <dbReference type="Proteomes" id="UP001642360"/>
    </source>
</evidence>
<organism evidence="2 3">
    <name type="scientific">Ilex paraguariensis</name>
    <name type="common">yerba mate</name>
    <dbReference type="NCBI Taxonomy" id="185542"/>
    <lineage>
        <taxon>Eukaryota</taxon>
        <taxon>Viridiplantae</taxon>
        <taxon>Streptophyta</taxon>
        <taxon>Embryophyta</taxon>
        <taxon>Tracheophyta</taxon>
        <taxon>Spermatophyta</taxon>
        <taxon>Magnoliopsida</taxon>
        <taxon>eudicotyledons</taxon>
        <taxon>Gunneridae</taxon>
        <taxon>Pentapetalae</taxon>
        <taxon>asterids</taxon>
        <taxon>campanulids</taxon>
        <taxon>Aquifoliales</taxon>
        <taxon>Aquifoliaceae</taxon>
        <taxon>Ilex</taxon>
    </lineage>
</organism>
<dbReference type="Proteomes" id="UP001642360">
    <property type="component" value="Unassembled WGS sequence"/>
</dbReference>
<dbReference type="PANTHER" id="PTHR48006:SF72">
    <property type="entry name" value="LRR RECEPTOR-LIKE SERINE_THREONINE-PROTEIN KINASE RFK1-RELATED"/>
    <property type="match status" value="1"/>
</dbReference>
<dbReference type="InterPro" id="IPR051824">
    <property type="entry name" value="LRR_Rcpt-Like_S/T_Kinase"/>
</dbReference>
<protein>
    <submittedName>
        <fullName evidence="2">Uncharacterized protein</fullName>
    </submittedName>
</protein>
<dbReference type="PANTHER" id="PTHR48006">
    <property type="entry name" value="LEUCINE-RICH REPEAT-CONTAINING PROTEIN DDB_G0281931-RELATED"/>
    <property type="match status" value="1"/>
</dbReference>
<evidence type="ECO:0000256" key="1">
    <source>
        <dbReference type="ARBA" id="ARBA00004479"/>
    </source>
</evidence>
<dbReference type="GO" id="GO:0016020">
    <property type="term" value="C:membrane"/>
    <property type="evidence" value="ECO:0007669"/>
    <property type="project" value="UniProtKB-SubCell"/>
</dbReference>
<keyword evidence="3" id="KW-1185">Reference proteome</keyword>
<dbReference type="InterPro" id="IPR032675">
    <property type="entry name" value="LRR_dom_sf"/>
</dbReference>
<gene>
    <name evidence="2" type="ORF">ILEXP_LOCUS15992</name>
</gene>
<comment type="caution">
    <text evidence="2">The sequence shown here is derived from an EMBL/GenBank/DDBJ whole genome shotgun (WGS) entry which is preliminary data.</text>
</comment>
<dbReference type="EMBL" id="CAUOFW020001725">
    <property type="protein sequence ID" value="CAK9148062.1"/>
    <property type="molecule type" value="Genomic_DNA"/>
</dbReference>
<dbReference type="AlphaFoldDB" id="A0ABC8S166"/>
<name>A0ABC8S166_9AQUA</name>
<accession>A0ABC8S166</accession>